<evidence type="ECO:0000313" key="4">
    <source>
        <dbReference type="Proteomes" id="UP001221757"/>
    </source>
</evidence>
<dbReference type="AlphaFoldDB" id="A0AAD7GBS9"/>
<evidence type="ECO:0000313" key="3">
    <source>
        <dbReference type="EMBL" id="KAJ7676173.1"/>
    </source>
</evidence>
<gene>
    <name evidence="3" type="ORF">B0H17DRAFT_1140037</name>
</gene>
<keyword evidence="2" id="KW-1133">Transmembrane helix</keyword>
<feature type="compositionally biased region" description="Basic and acidic residues" evidence="1">
    <location>
        <begin position="320"/>
        <end position="330"/>
    </location>
</feature>
<feature type="region of interest" description="Disordered" evidence="1">
    <location>
        <begin position="218"/>
        <end position="240"/>
    </location>
</feature>
<protein>
    <submittedName>
        <fullName evidence="3">Uncharacterized protein</fullName>
    </submittedName>
</protein>
<dbReference type="Proteomes" id="UP001221757">
    <property type="component" value="Unassembled WGS sequence"/>
</dbReference>
<feature type="transmembrane region" description="Helical" evidence="2">
    <location>
        <begin position="245"/>
        <end position="266"/>
    </location>
</feature>
<keyword evidence="2" id="KW-0812">Transmembrane</keyword>
<feature type="region of interest" description="Disordered" evidence="1">
    <location>
        <begin position="118"/>
        <end position="141"/>
    </location>
</feature>
<feature type="compositionally biased region" description="Polar residues" evidence="1">
    <location>
        <begin position="227"/>
        <end position="237"/>
    </location>
</feature>
<feature type="compositionally biased region" description="Polar residues" evidence="1">
    <location>
        <begin position="303"/>
        <end position="315"/>
    </location>
</feature>
<evidence type="ECO:0000256" key="2">
    <source>
        <dbReference type="SAM" id="Phobius"/>
    </source>
</evidence>
<proteinExistence type="predicted"/>
<keyword evidence="4" id="KW-1185">Reference proteome</keyword>
<comment type="caution">
    <text evidence="3">The sequence shown here is derived from an EMBL/GenBank/DDBJ whole genome shotgun (WGS) entry which is preliminary data.</text>
</comment>
<keyword evidence="2" id="KW-0472">Membrane</keyword>
<sequence length="337" mass="36806">MDKEGNALTSSPRDNIDLPSCDYSNGASCSYFTNPHCGACEIAPLSAHATLRADRHPDLHPERVLARAPHYLVPRRRAVPQTTARCCSRARDARSEVRGRVTVPFIWVTALEETSTTRGPNWRMGESLFKRGPGGSATKGRMGEKTLKRRGFAARISPSIFQWMPPVWRRARNGFDAGAMFNLLITGSISSPVLSPAARILTAPSSSTSVSGTSVITPSQYFPPVPSSTGNRSSKPSRPQARTAAIVRSVVAVGFLGVVLVLLWWLRSRRQRQLERNTLPEQYIVDAIHTVGHGKQRTVPDMPQTSQNITGSTPSVFPPDRMEGVEDGGGRQEPLAE</sequence>
<dbReference type="EMBL" id="JARKIE010000145">
    <property type="protein sequence ID" value="KAJ7676173.1"/>
    <property type="molecule type" value="Genomic_DNA"/>
</dbReference>
<organism evidence="3 4">
    <name type="scientific">Mycena rosella</name>
    <name type="common">Pink bonnet</name>
    <name type="synonym">Agaricus rosellus</name>
    <dbReference type="NCBI Taxonomy" id="1033263"/>
    <lineage>
        <taxon>Eukaryota</taxon>
        <taxon>Fungi</taxon>
        <taxon>Dikarya</taxon>
        <taxon>Basidiomycota</taxon>
        <taxon>Agaricomycotina</taxon>
        <taxon>Agaricomycetes</taxon>
        <taxon>Agaricomycetidae</taxon>
        <taxon>Agaricales</taxon>
        <taxon>Marasmiineae</taxon>
        <taxon>Mycenaceae</taxon>
        <taxon>Mycena</taxon>
    </lineage>
</organism>
<reference evidence="3" key="1">
    <citation type="submission" date="2023-03" db="EMBL/GenBank/DDBJ databases">
        <title>Massive genome expansion in bonnet fungi (Mycena s.s.) driven by repeated elements and novel gene families across ecological guilds.</title>
        <authorList>
            <consortium name="Lawrence Berkeley National Laboratory"/>
            <person name="Harder C.B."/>
            <person name="Miyauchi S."/>
            <person name="Viragh M."/>
            <person name="Kuo A."/>
            <person name="Thoen E."/>
            <person name="Andreopoulos B."/>
            <person name="Lu D."/>
            <person name="Skrede I."/>
            <person name="Drula E."/>
            <person name="Henrissat B."/>
            <person name="Morin E."/>
            <person name="Kohler A."/>
            <person name="Barry K."/>
            <person name="LaButti K."/>
            <person name="Morin E."/>
            <person name="Salamov A."/>
            <person name="Lipzen A."/>
            <person name="Mereny Z."/>
            <person name="Hegedus B."/>
            <person name="Baldrian P."/>
            <person name="Stursova M."/>
            <person name="Weitz H."/>
            <person name="Taylor A."/>
            <person name="Grigoriev I.V."/>
            <person name="Nagy L.G."/>
            <person name="Martin F."/>
            <person name="Kauserud H."/>
        </authorList>
    </citation>
    <scope>NUCLEOTIDE SEQUENCE</scope>
    <source>
        <strain evidence="3">CBHHK067</strain>
    </source>
</reference>
<evidence type="ECO:0000256" key="1">
    <source>
        <dbReference type="SAM" id="MobiDB-lite"/>
    </source>
</evidence>
<feature type="region of interest" description="Disordered" evidence="1">
    <location>
        <begin position="294"/>
        <end position="337"/>
    </location>
</feature>
<accession>A0AAD7GBS9</accession>
<name>A0AAD7GBS9_MYCRO</name>